<dbReference type="InterPro" id="IPR006439">
    <property type="entry name" value="HAD-SF_hydro_IA"/>
</dbReference>
<evidence type="ECO:0000256" key="2">
    <source>
        <dbReference type="ARBA" id="ARBA00022801"/>
    </source>
</evidence>
<dbReference type="InterPro" id="IPR041492">
    <property type="entry name" value="HAD_2"/>
</dbReference>
<dbReference type="InterPro" id="IPR050155">
    <property type="entry name" value="HAD-like_hydrolase_sf"/>
</dbReference>
<dbReference type="Gene3D" id="3.40.50.1000">
    <property type="entry name" value="HAD superfamily/HAD-like"/>
    <property type="match status" value="1"/>
</dbReference>
<keyword evidence="6" id="KW-1185">Reference proteome</keyword>
<dbReference type="SFLD" id="SFLDG01129">
    <property type="entry name" value="C1.5:_HAD__Beta-PGM__Phosphata"/>
    <property type="match status" value="1"/>
</dbReference>
<dbReference type="SFLD" id="SFLDG01135">
    <property type="entry name" value="C1.5.6:_HAD__Beta-PGM__Phospha"/>
    <property type="match status" value="1"/>
</dbReference>
<dbReference type="InterPro" id="IPR036412">
    <property type="entry name" value="HAD-like_sf"/>
</dbReference>
<keyword evidence="1" id="KW-0479">Metal-binding</keyword>
<dbReference type="Pfam" id="PF13419">
    <property type="entry name" value="HAD_2"/>
    <property type="match status" value="1"/>
</dbReference>
<proteinExistence type="predicted"/>
<evidence type="ECO:0000313" key="5">
    <source>
        <dbReference type="EMBL" id="PWN56804.1"/>
    </source>
</evidence>
<keyword evidence="3" id="KW-0460">Magnesium</keyword>
<dbReference type="GO" id="GO:0008967">
    <property type="term" value="F:phosphoglycolate phosphatase activity"/>
    <property type="evidence" value="ECO:0007669"/>
    <property type="project" value="TreeGrafter"/>
</dbReference>
<dbReference type="Proteomes" id="UP000251800">
    <property type="component" value="Unassembled WGS sequence"/>
</dbReference>
<dbReference type="InterPro" id="IPR023214">
    <property type="entry name" value="HAD_sf"/>
</dbReference>
<dbReference type="Gene3D" id="1.10.150.240">
    <property type="entry name" value="Putative phosphatase, domain 2"/>
    <property type="match status" value="1"/>
</dbReference>
<keyword evidence="2" id="KW-0378">Hydrolase</keyword>
<dbReference type="RefSeq" id="WP_109719402.1">
    <property type="nucleotide sequence ID" value="NZ_QEQK01000004.1"/>
</dbReference>
<evidence type="ECO:0000256" key="3">
    <source>
        <dbReference type="ARBA" id="ARBA00022842"/>
    </source>
</evidence>
<dbReference type="AlphaFoldDB" id="A0A363UN42"/>
<keyword evidence="4" id="KW-0119">Carbohydrate metabolism</keyword>
<dbReference type="GO" id="GO:0006281">
    <property type="term" value="P:DNA repair"/>
    <property type="evidence" value="ECO:0007669"/>
    <property type="project" value="TreeGrafter"/>
</dbReference>
<dbReference type="PANTHER" id="PTHR43434">
    <property type="entry name" value="PHOSPHOGLYCOLATE PHOSPHATASE"/>
    <property type="match status" value="1"/>
</dbReference>
<organism evidence="5 6">
    <name type="scientific">Abyssibacter profundi</name>
    <dbReference type="NCBI Taxonomy" id="2182787"/>
    <lineage>
        <taxon>Bacteria</taxon>
        <taxon>Pseudomonadati</taxon>
        <taxon>Pseudomonadota</taxon>
        <taxon>Gammaproteobacteria</taxon>
        <taxon>Chromatiales</taxon>
        <taxon>Oceanococcaceae</taxon>
        <taxon>Abyssibacter</taxon>
    </lineage>
</organism>
<reference evidence="5 6" key="1">
    <citation type="submission" date="2018-05" db="EMBL/GenBank/DDBJ databases">
        <title>Abyssibacter profundi OUC007T gen. nov., sp. nov, a marine bacterium isolated from seawater of the Mariana Trench.</title>
        <authorList>
            <person name="Zhou S."/>
        </authorList>
    </citation>
    <scope>NUCLEOTIDE SEQUENCE [LARGE SCALE GENOMIC DNA]</scope>
    <source>
        <strain evidence="5 6">OUC007</strain>
    </source>
</reference>
<gene>
    <name evidence="5" type="ORF">DEH80_05105</name>
</gene>
<dbReference type="SUPFAM" id="SSF56784">
    <property type="entry name" value="HAD-like"/>
    <property type="match status" value="1"/>
</dbReference>
<sequence>MNAMDVMLFDLDGTLLDTATDLHRALVRLLTEHDRPPIALEQTRRHVSRGARGLVRLAFGDVPNEAMLTSRLVDLYQQDIAAHSRAFDGMVEVLDALRSGGHRWGIVTNKLEALARRVVQECADAEQLTDASVLIGGDTAGERKPHPAPLLLAADQLDAPVDRIVYVGDAPTDIAAGQRAGMQTVAVGWGYVPEDEAGYEHWPADHHAATPRDLLSLLDRL</sequence>
<dbReference type="InterPro" id="IPR023198">
    <property type="entry name" value="PGP-like_dom2"/>
</dbReference>
<dbReference type="PANTHER" id="PTHR43434:SF23">
    <property type="entry name" value="PHOSPHOGLYCOLATE PHOSPHATASE"/>
    <property type="match status" value="1"/>
</dbReference>
<evidence type="ECO:0000256" key="1">
    <source>
        <dbReference type="ARBA" id="ARBA00022723"/>
    </source>
</evidence>
<dbReference type="NCBIfam" id="TIGR01509">
    <property type="entry name" value="HAD-SF-IA-v3"/>
    <property type="match status" value="1"/>
</dbReference>
<protein>
    <submittedName>
        <fullName evidence="5">Phosphoglycolate phosphatase</fullName>
    </submittedName>
</protein>
<dbReference type="SFLD" id="SFLDS00003">
    <property type="entry name" value="Haloacid_Dehalogenase"/>
    <property type="match status" value="1"/>
</dbReference>
<comment type="caution">
    <text evidence="5">The sequence shown here is derived from an EMBL/GenBank/DDBJ whole genome shotgun (WGS) entry which is preliminary data.</text>
</comment>
<dbReference type="GO" id="GO:0046872">
    <property type="term" value="F:metal ion binding"/>
    <property type="evidence" value="ECO:0007669"/>
    <property type="project" value="UniProtKB-KW"/>
</dbReference>
<name>A0A363UN42_9GAMM</name>
<evidence type="ECO:0000313" key="6">
    <source>
        <dbReference type="Proteomes" id="UP000251800"/>
    </source>
</evidence>
<evidence type="ECO:0000256" key="4">
    <source>
        <dbReference type="ARBA" id="ARBA00023277"/>
    </source>
</evidence>
<accession>A0A363UN42</accession>
<dbReference type="GO" id="GO:0005829">
    <property type="term" value="C:cytosol"/>
    <property type="evidence" value="ECO:0007669"/>
    <property type="project" value="TreeGrafter"/>
</dbReference>
<dbReference type="OrthoDB" id="9776368at2"/>
<dbReference type="EMBL" id="QEQK01000004">
    <property type="protein sequence ID" value="PWN56804.1"/>
    <property type="molecule type" value="Genomic_DNA"/>
</dbReference>
<dbReference type="NCBIfam" id="TIGR01549">
    <property type="entry name" value="HAD-SF-IA-v1"/>
    <property type="match status" value="1"/>
</dbReference>